<gene>
    <name evidence="1" type="ORF">TREES_T100020450</name>
</gene>
<name>L9KVS4_TUPCH</name>
<keyword evidence="2" id="KW-1185">Reference proteome</keyword>
<protein>
    <submittedName>
        <fullName evidence="1">Uncharacterized protein</fullName>
    </submittedName>
</protein>
<reference evidence="2" key="2">
    <citation type="journal article" date="2013" name="Nat. Commun.">
        <title>Genome of the Chinese tree shrew.</title>
        <authorList>
            <person name="Fan Y."/>
            <person name="Huang Z.Y."/>
            <person name="Cao C.C."/>
            <person name="Chen C.S."/>
            <person name="Chen Y.X."/>
            <person name="Fan D.D."/>
            <person name="He J."/>
            <person name="Hou H.L."/>
            <person name="Hu L."/>
            <person name="Hu X.T."/>
            <person name="Jiang X.T."/>
            <person name="Lai R."/>
            <person name="Lang Y.S."/>
            <person name="Liang B."/>
            <person name="Liao S.G."/>
            <person name="Mu D."/>
            <person name="Ma Y.Y."/>
            <person name="Niu Y.Y."/>
            <person name="Sun X.Q."/>
            <person name="Xia J.Q."/>
            <person name="Xiao J."/>
            <person name="Xiong Z.Q."/>
            <person name="Xu L."/>
            <person name="Yang L."/>
            <person name="Zhang Y."/>
            <person name="Zhao W."/>
            <person name="Zhao X.D."/>
            <person name="Zheng Y.T."/>
            <person name="Zhou J.M."/>
            <person name="Zhu Y.B."/>
            <person name="Zhang G.J."/>
            <person name="Wang J."/>
            <person name="Yao Y.G."/>
        </authorList>
    </citation>
    <scope>NUCLEOTIDE SEQUENCE [LARGE SCALE GENOMIC DNA]</scope>
</reference>
<dbReference type="InParanoid" id="L9KVS4"/>
<sequence>MPCITLVTFTRARCGSGARRITGAVFPVSFVCTFPSAALQGAVGIRSPSPPEFWLGKPDCTATISKHTSGDLSASTDFK</sequence>
<evidence type="ECO:0000313" key="1">
    <source>
        <dbReference type="EMBL" id="ELW67005.1"/>
    </source>
</evidence>
<dbReference type="AlphaFoldDB" id="L9KVS4"/>
<accession>L9KVS4</accession>
<reference evidence="2" key="1">
    <citation type="submission" date="2012-07" db="EMBL/GenBank/DDBJ databases">
        <title>Genome of the Chinese tree shrew, a rising model animal genetically related to primates.</title>
        <authorList>
            <person name="Zhang G."/>
            <person name="Fan Y."/>
            <person name="Yao Y."/>
            <person name="Huang Z."/>
        </authorList>
    </citation>
    <scope>NUCLEOTIDE SEQUENCE [LARGE SCALE GENOMIC DNA]</scope>
</reference>
<dbReference type="EMBL" id="KB320633">
    <property type="protein sequence ID" value="ELW67005.1"/>
    <property type="molecule type" value="Genomic_DNA"/>
</dbReference>
<evidence type="ECO:0000313" key="2">
    <source>
        <dbReference type="Proteomes" id="UP000011518"/>
    </source>
</evidence>
<dbReference type="Proteomes" id="UP000011518">
    <property type="component" value="Unassembled WGS sequence"/>
</dbReference>
<organism evidence="1 2">
    <name type="scientific">Tupaia chinensis</name>
    <name type="common">Chinese tree shrew</name>
    <name type="synonym">Tupaia belangeri chinensis</name>
    <dbReference type="NCBI Taxonomy" id="246437"/>
    <lineage>
        <taxon>Eukaryota</taxon>
        <taxon>Metazoa</taxon>
        <taxon>Chordata</taxon>
        <taxon>Craniata</taxon>
        <taxon>Vertebrata</taxon>
        <taxon>Euteleostomi</taxon>
        <taxon>Mammalia</taxon>
        <taxon>Eutheria</taxon>
        <taxon>Euarchontoglires</taxon>
        <taxon>Scandentia</taxon>
        <taxon>Tupaiidae</taxon>
        <taxon>Tupaia</taxon>
    </lineage>
</organism>
<proteinExistence type="predicted"/>